<dbReference type="AlphaFoldDB" id="G0NIA2"/>
<accession>G0NIA2</accession>
<evidence type="ECO:0000313" key="1">
    <source>
        <dbReference type="EMBL" id="EGT31741.1"/>
    </source>
</evidence>
<dbReference type="Gene3D" id="3.30.420.40">
    <property type="match status" value="1"/>
</dbReference>
<dbReference type="HOGENOM" id="CLU_970536_0_0_1"/>
<organism evidence="2">
    <name type="scientific">Caenorhabditis brenneri</name>
    <name type="common">Nematode worm</name>
    <dbReference type="NCBI Taxonomy" id="135651"/>
    <lineage>
        <taxon>Eukaryota</taxon>
        <taxon>Metazoa</taxon>
        <taxon>Ecdysozoa</taxon>
        <taxon>Nematoda</taxon>
        <taxon>Chromadorea</taxon>
        <taxon>Rhabditida</taxon>
        <taxon>Rhabditina</taxon>
        <taxon>Rhabditomorpha</taxon>
        <taxon>Rhabditoidea</taxon>
        <taxon>Rhabditidae</taxon>
        <taxon>Peloderinae</taxon>
        <taxon>Caenorhabditis</taxon>
    </lineage>
</organism>
<protein>
    <submittedName>
        <fullName evidence="1">Uncharacterized protein</fullName>
    </submittedName>
</protein>
<dbReference type="EMBL" id="GL379889">
    <property type="protein sequence ID" value="EGT31741.1"/>
    <property type="molecule type" value="Genomic_DNA"/>
</dbReference>
<gene>
    <name evidence="1" type="ORF">CAEBREN_06188</name>
</gene>
<dbReference type="InParanoid" id="G0NIA2"/>
<name>G0NIA2_CAEBE</name>
<evidence type="ECO:0000313" key="2">
    <source>
        <dbReference type="Proteomes" id="UP000008068"/>
    </source>
</evidence>
<proteinExistence type="predicted"/>
<reference evidence="2" key="1">
    <citation type="submission" date="2011-07" db="EMBL/GenBank/DDBJ databases">
        <authorList>
            <consortium name="Caenorhabditis brenneri Sequencing and Analysis Consortium"/>
            <person name="Wilson R.K."/>
        </authorList>
    </citation>
    <scope>NUCLEOTIDE SEQUENCE [LARGE SCALE GENOMIC DNA]</scope>
    <source>
        <strain evidence="2">PB2801</strain>
    </source>
</reference>
<sequence length="287" mass="32475">MFSNMKLSPFKSKPDKSNEPGLFIGVHIDFAEFRIAILSEEWKGVEEKKAITSDHPIEIPKISKESENLKLLFDTIGEDWIRGNQIGSAGKYSHGETNEEGSGYAIARNILNEAISNDFSDDVGGEFLLEKIRVHFGLANPRDIVRLMNQSSVRRKLASFARSFNPIKETDPLDVKIRDEFDKAGETITYDGYLTNFDNAKKKKMAIFLIGFRPKHFKYFHFKKLGSGQLNIKWYGLDEELDNPEVAAAYFASSLVLGEPLNSLNVKHYANSYDVQNGIVLDNKMLP</sequence>
<keyword evidence="2" id="KW-1185">Reference proteome</keyword>
<dbReference type="Proteomes" id="UP000008068">
    <property type="component" value="Unassembled WGS sequence"/>
</dbReference>